<keyword evidence="6" id="KW-0479">Metal-binding</keyword>
<dbReference type="OMA" id="IASYGWK"/>
<evidence type="ECO:0000259" key="16">
    <source>
        <dbReference type="Pfam" id="PF01764"/>
    </source>
</evidence>
<evidence type="ECO:0000256" key="5">
    <source>
        <dbReference type="ARBA" id="ARBA00022692"/>
    </source>
</evidence>
<feature type="domain" description="Fungal lipase-type" evidence="16">
    <location>
        <begin position="475"/>
        <end position="607"/>
    </location>
</feature>
<feature type="region of interest" description="Disordered" evidence="15">
    <location>
        <begin position="116"/>
        <end position="152"/>
    </location>
</feature>
<dbReference type="EC" id="3.1.1.116" evidence="14"/>
<keyword evidence="8" id="KW-0106">Calcium</keyword>
<protein>
    <recommendedName>
        <fullName evidence="14">sn-1-specific diacylglycerol lipase</fullName>
        <ecNumber evidence="14">3.1.1.116</ecNumber>
    </recommendedName>
</protein>
<evidence type="ECO:0000256" key="3">
    <source>
        <dbReference type="ARBA" id="ARBA00022475"/>
    </source>
</evidence>
<keyword evidence="5" id="KW-0812">Transmembrane</keyword>
<comment type="catalytic activity">
    <reaction evidence="13">
        <text>a 1,2-diacyl-sn-glycerol + H2O = a 2-acylglycerol + a fatty acid + H(+)</text>
        <dbReference type="Rhea" id="RHEA:33275"/>
        <dbReference type="ChEBI" id="CHEBI:15377"/>
        <dbReference type="ChEBI" id="CHEBI:15378"/>
        <dbReference type="ChEBI" id="CHEBI:17389"/>
        <dbReference type="ChEBI" id="CHEBI:17815"/>
        <dbReference type="ChEBI" id="CHEBI:28868"/>
        <dbReference type="EC" id="3.1.1.116"/>
    </reaction>
    <physiologicalReaction direction="left-to-right" evidence="13">
        <dbReference type="Rhea" id="RHEA:33276"/>
    </physiologicalReaction>
</comment>
<keyword evidence="7" id="KW-0378">Hydrolase</keyword>
<keyword evidence="12" id="KW-0472">Membrane</keyword>
<evidence type="ECO:0000256" key="1">
    <source>
        <dbReference type="ARBA" id="ARBA00001913"/>
    </source>
</evidence>
<dbReference type="GO" id="GO:0046340">
    <property type="term" value="P:diacylglycerol catabolic process"/>
    <property type="evidence" value="ECO:0007669"/>
    <property type="project" value="TreeGrafter"/>
</dbReference>
<organism evidence="17 18">
    <name type="scientific">Syncephalastrum racemosum</name>
    <name type="common">Filamentous fungus</name>
    <dbReference type="NCBI Taxonomy" id="13706"/>
    <lineage>
        <taxon>Eukaryota</taxon>
        <taxon>Fungi</taxon>
        <taxon>Fungi incertae sedis</taxon>
        <taxon>Mucoromycota</taxon>
        <taxon>Mucoromycotina</taxon>
        <taxon>Mucoromycetes</taxon>
        <taxon>Mucorales</taxon>
        <taxon>Syncephalastraceae</taxon>
        <taxon>Syncephalastrum</taxon>
    </lineage>
</organism>
<keyword evidence="11" id="KW-0443">Lipid metabolism</keyword>
<reference evidence="17 18" key="1">
    <citation type="submission" date="2016-07" db="EMBL/GenBank/DDBJ databases">
        <title>Pervasive Adenine N6-methylation of Active Genes in Fungi.</title>
        <authorList>
            <consortium name="DOE Joint Genome Institute"/>
            <person name="Mondo S.J."/>
            <person name="Dannebaum R.O."/>
            <person name="Kuo R.C."/>
            <person name="Labutti K."/>
            <person name="Haridas S."/>
            <person name="Kuo A."/>
            <person name="Salamov A."/>
            <person name="Ahrendt S.R."/>
            <person name="Lipzen A."/>
            <person name="Sullivan W."/>
            <person name="Andreopoulos W.B."/>
            <person name="Clum A."/>
            <person name="Lindquist E."/>
            <person name="Daum C."/>
            <person name="Ramamoorthy G.K."/>
            <person name="Gryganskyi A."/>
            <person name="Culley D."/>
            <person name="Magnuson J.K."/>
            <person name="James T.Y."/>
            <person name="O'Malley M.A."/>
            <person name="Stajich J.E."/>
            <person name="Spatafora J.W."/>
            <person name="Visel A."/>
            <person name="Grigoriev I.V."/>
        </authorList>
    </citation>
    <scope>NUCLEOTIDE SEQUENCE [LARGE SCALE GENOMIC DNA]</scope>
    <source>
        <strain evidence="17 18">NRRL 2496</strain>
    </source>
</reference>
<evidence type="ECO:0000256" key="14">
    <source>
        <dbReference type="ARBA" id="ARBA00026104"/>
    </source>
</evidence>
<dbReference type="InterPro" id="IPR035892">
    <property type="entry name" value="C2_domain_sf"/>
</dbReference>
<comment type="cofactor">
    <cofactor evidence="1">
        <name>Ca(2+)</name>
        <dbReference type="ChEBI" id="CHEBI:29108"/>
    </cofactor>
</comment>
<dbReference type="Proteomes" id="UP000242180">
    <property type="component" value="Unassembled WGS sequence"/>
</dbReference>
<dbReference type="Gene3D" id="3.40.50.1820">
    <property type="entry name" value="alpha/beta hydrolase"/>
    <property type="match status" value="1"/>
</dbReference>
<evidence type="ECO:0000256" key="4">
    <source>
        <dbReference type="ARBA" id="ARBA00022553"/>
    </source>
</evidence>
<keyword evidence="9" id="KW-0442">Lipid degradation</keyword>
<feature type="compositionally biased region" description="Basic and acidic residues" evidence="15">
    <location>
        <begin position="177"/>
        <end position="191"/>
    </location>
</feature>
<evidence type="ECO:0000256" key="11">
    <source>
        <dbReference type="ARBA" id="ARBA00023098"/>
    </source>
</evidence>
<evidence type="ECO:0000256" key="8">
    <source>
        <dbReference type="ARBA" id="ARBA00022837"/>
    </source>
</evidence>
<dbReference type="PANTHER" id="PTHR45792:SF8">
    <property type="entry name" value="DIACYLGLYCEROL LIPASE-ALPHA"/>
    <property type="match status" value="1"/>
</dbReference>
<dbReference type="AlphaFoldDB" id="A0A1X2HJS2"/>
<feature type="compositionally biased region" description="Low complexity" evidence="15">
    <location>
        <begin position="290"/>
        <end position="300"/>
    </location>
</feature>
<feature type="region of interest" description="Disordered" evidence="15">
    <location>
        <begin position="258"/>
        <end position="314"/>
    </location>
</feature>
<dbReference type="InterPro" id="IPR029058">
    <property type="entry name" value="AB_hydrolase_fold"/>
</dbReference>
<evidence type="ECO:0000256" key="15">
    <source>
        <dbReference type="SAM" id="MobiDB-lite"/>
    </source>
</evidence>
<evidence type="ECO:0000256" key="10">
    <source>
        <dbReference type="ARBA" id="ARBA00022989"/>
    </source>
</evidence>
<dbReference type="CDD" id="cd00519">
    <property type="entry name" value="Lipase_3"/>
    <property type="match status" value="1"/>
</dbReference>
<comment type="caution">
    <text evidence="17">The sequence shown here is derived from an EMBL/GenBank/DDBJ whole genome shotgun (WGS) entry which is preliminary data.</text>
</comment>
<evidence type="ECO:0000256" key="7">
    <source>
        <dbReference type="ARBA" id="ARBA00022801"/>
    </source>
</evidence>
<keyword evidence="10" id="KW-1133">Transmembrane helix</keyword>
<gene>
    <name evidence="17" type="ORF">BCR43DRAFT_489056</name>
</gene>
<feature type="region of interest" description="Disordered" evidence="15">
    <location>
        <begin position="177"/>
        <end position="244"/>
    </location>
</feature>
<keyword evidence="18" id="KW-1185">Reference proteome</keyword>
<dbReference type="SUPFAM" id="SSF49562">
    <property type="entry name" value="C2 domain (Calcium/lipid-binding domain, CaLB)"/>
    <property type="match status" value="1"/>
</dbReference>
<evidence type="ECO:0000313" key="17">
    <source>
        <dbReference type="EMBL" id="ORY99297.1"/>
    </source>
</evidence>
<dbReference type="EMBL" id="MCGN01000003">
    <property type="protein sequence ID" value="ORY99297.1"/>
    <property type="molecule type" value="Genomic_DNA"/>
</dbReference>
<dbReference type="GO" id="GO:0019369">
    <property type="term" value="P:arachidonate metabolic process"/>
    <property type="evidence" value="ECO:0007669"/>
    <property type="project" value="TreeGrafter"/>
</dbReference>
<dbReference type="InParanoid" id="A0A1X2HJS2"/>
<accession>A0A1X2HJS2</accession>
<evidence type="ECO:0000256" key="9">
    <source>
        <dbReference type="ARBA" id="ARBA00022963"/>
    </source>
</evidence>
<evidence type="ECO:0000256" key="6">
    <source>
        <dbReference type="ARBA" id="ARBA00022723"/>
    </source>
</evidence>
<evidence type="ECO:0000256" key="2">
    <source>
        <dbReference type="ARBA" id="ARBA00004651"/>
    </source>
</evidence>
<dbReference type="InterPro" id="IPR052214">
    <property type="entry name" value="DAG_Lipase-Related"/>
</dbReference>
<dbReference type="PANTHER" id="PTHR45792">
    <property type="entry name" value="DIACYLGLYCEROL LIPASE HOMOLOG-RELATED"/>
    <property type="match status" value="1"/>
</dbReference>
<keyword evidence="4" id="KW-0597">Phosphoprotein</keyword>
<feature type="compositionally biased region" description="Low complexity" evidence="15">
    <location>
        <begin position="116"/>
        <end position="129"/>
    </location>
</feature>
<feature type="compositionally biased region" description="Low complexity" evidence="15">
    <location>
        <begin position="263"/>
        <end position="282"/>
    </location>
</feature>
<dbReference type="GO" id="GO:0016298">
    <property type="term" value="F:lipase activity"/>
    <property type="evidence" value="ECO:0007669"/>
    <property type="project" value="TreeGrafter"/>
</dbReference>
<proteinExistence type="predicted"/>
<evidence type="ECO:0000256" key="13">
    <source>
        <dbReference type="ARBA" id="ARBA00024531"/>
    </source>
</evidence>
<dbReference type="InterPro" id="IPR002921">
    <property type="entry name" value="Fungal_lipase-type"/>
</dbReference>
<comment type="subcellular location">
    <subcellularLocation>
        <location evidence="2">Cell membrane</location>
        <topology evidence="2">Multi-pass membrane protein</topology>
    </subcellularLocation>
</comment>
<dbReference type="SUPFAM" id="SSF53474">
    <property type="entry name" value="alpha/beta-Hydrolases"/>
    <property type="match status" value="1"/>
</dbReference>
<keyword evidence="3" id="KW-1003">Cell membrane</keyword>
<sequence>MGDQRYETSVSEYSQGKWHESFEFTVTFHAQLFDTIQMDLYDAYMLLPDRHVGRAEIRVRYLESMPETFTNYYEIWDKRLSSGASSNVGRTKTMATNVGAIQAKISYQYQHMTTAATTTSDGGNTSNGDLGVPHAPSPPHMAQPSRSAPVTDEQLKREFLQHLKEQREKHSIVFHKYDEGEQDSDKLEHVGLDYPDESSSGSDDDNNDLGLRRRPSARAATQKDVAIEHQQQQRQVRTEEIKENNTSAIAKMSSTVSSWFGMTPTTSTSTTNTATSSGAVAPQPQPQPQPSSSSASTVKSKPAHEPDTMPQGLDVLADDEDSLKTFPLLDTLGSWAVNKETNQVLRTIGKLLAAFGQGFELSNLQILTGFTMLEKFYMELPRDRTWDVVEDLSEIELAAHFWKFSVASYGWKGLNFIGKGNGYISDAMRDHSDTLSILEYLSIPKEDLLAYEFRPAQAFRPSYFIVRDRPTNSIVLVIRGTMSAFDTMTDLVCEYEQWRGGLVHRGMKSSAVWFFRHVAPKLVAYTNEHSTSALYIVGHSLGAAAASILTIMLLDFMDEFRKDKSAPFTLRCFGYAPACGLSLDLAEKYKDHIDSVVFADDVVSKLSYGSAMDLKHLIIASAEAAQTVGLSQLLWTGKPEGELWKAAFDRIAECRKRCLESLENPRLYVAGRIYQFWLDPAPHNETRIVIERTDAKRVSSEVIVRRSIVLDHLPTNFDVAFRRAREALMVGAGKMSEDGILLGESGERDIGQRLQDVALKKTTTRTGGEGHAVDEDTKR</sequence>
<dbReference type="OrthoDB" id="438440at2759"/>
<dbReference type="GO" id="GO:0046872">
    <property type="term" value="F:metal ion binding"/>
    <property type="evidence" value="ECO:0007669"/>
    <property type="project" value="UniProtKB-KW"/>
</dbReference>
<name>A0A1X2HJS2_SYNRA</name>
<evidence type="ECO:0000313" key="18">
    <source>
        <dbReference type="Proteomes" id="UP000242180"/>
    </source>
</evidence>
<dbReference type="Pfam" id="PF01764">
    <property type="entry name" value="Lipase_3"/>
    <property type="match status" value="1"/>
</dbReference>
<dbReference type="GO" id="GO:0005886">
    <property type="term" value="C:plasma membrane"/>
    <property type="evidence" value="ECO:0007669"/>
    <property type="project" value="UniProtKB-SubCell"/>
</dbReference>
<evidence type="ECO:0000256" key="12">
    <source>
        <dbReference type="ARBA" id="ARBA00023136"/>
    </source>
</evidence>